<reference evidence="1 2" key="1">
    <citation type="submission" date="2024-07" db="EMBL/GenBank/DDBJ databases">
        <title>Section-level genome sequencing and comparative genomics of Aspergillus sections Usti and Cavernicolus.</title>
        <authorList>
            <consortium name="Lawrence Berkeley National Laboratory"/>
            <person name="Nybo J.L."/>
            <person name="Vesth T.C."/>
            <person name="Theobald S."/>
            <person name="Frisvad J.C."/>
            <person name="Larsen T.O."/>
            <person name="Kjaerboelling I."/>
            <person name="Rothschild-Mancinelli K."/>
            <person name="Lyhne E.K."/>
            <person name="Kogle M.E."/>
            <person name="Barry K."/>
            <person name="Clum A."/>
            <person name="Na H."/>
            <person name="Ledsgaard L."/>
            <person name="Lin J."/>
            <person name="Lipzen A."/>
            <person name="Kuo A."/>
            <person name="Riley R."/>
            <person name="Mondo S."/>
            <person name="Labutti K."/>
            <person name="Haridas S."/>
            <person name="Pangalinan J."/>
            <person name="Salamov A.A."/>
            <person name="Simmons B.A."/>
            <person name="Magnuson J.K."/>
            <person name="Chen J."/>
            <person name="Drula E."/>
            <person name="Henrissat B."/>
            <person name="Wiebenga A."/>
            <person name="Lubbers R.J."/>
            <person name="Gomes A.C."/>
            <person name="Makela M.R."/>
            <person name="Stajich J."/>
            <person name="Grigoriev I.V."/>
            <person name="Mortensen U.H."/>
            <person name="De Vries R.P."/>
            <person name="Baker S.E."/>
            <person name="Andersen M.R."/>
        </authorList>
    </citation>
    <scope>NUCLEOTIDE SEQUENCE [LARGE SCALE GENOMIC DNA]</scope>
    <source>
        <strain evidence="1 2">CBS 209.92</strain>
    </source>
</reference>
<sequence length="934" mass="105448">MLEKCKPTGCSQFVRKHDWLRLRRAAYPFNKETLVTLSQTVSGLQDNLSLALQLLNSALINQQQKQLRDIISHTISIKSRTTTILDVVQQEKKTASNPQLPGRGQVISLLHQSIMLQVLSDQDQQMIVRHQSQDQQVLNPSTLRNLCGRQELINLSWKRRQQRLGGSVIDTISRYCAYSHRPLASSSFSMSFFALHETNCPLYETGQRTVGIAAKHTFCNRLLGLSVSVMMTLTRGAGACFVSPMIQFHGLVGESSPAFELVRHAMKGIRHGRASDSLEAARTGLLMLLREKKAAPTDRLADGSTVLHCIARDLLKNYWGWLPCPHGLQSMRGLLLDMIDAGVPVNERTVQGMTVFDIFLQVGLFYIHKLQTGTRSIRLRILQDLLISGSYMRSLNLALEAERLVHRYSVQEKRWYKYGDMVHNTTQVARELIINGPFEDFELSHIEMAIITRSTEALHSCLFIKQNRGTTADHDGSEFRTLLLMCLGWVPGILLLLRCALPRSTEAVGDYFICTCEHREFESALIVIDYIDEMTGEHLEAAGSFGDIKVLETFVYELSTRRYQLQQVALQQLPVNNLRSLALPTEGLLDTKASDVLEALDQLNISVELRLYTDRGTLYSAVLCRGTTAANLLYTWGFTDLNQCNLYGWPPLANLGWEDHLPSANSTLGHFLDLACWMIGRGANLYLQSVKGCPVVFYFAEILADRLQGEYHHSPIFKAEPFHLALNSIAQSLRVDSARLLQENLSDNPKDNCCCACSDNGCSSATRLLRRFRECKWNNYHQPGLVFLRLHDSLDKRFPESPKLAFVFSAIRYLTFDVMQLTHTCHASGYTLIDPEEALEIREEESELINQLEALVAEFNEKYDELGVGILEFFNGYWKIRMSEVLTPAGRDEGNLRRAQEVGVVVSGEPEASMDRVLFWVSHPAVKPEKGLND</sequence>
<accession>A0ABR4GQ97</accession>
<protein>
    <recommendedName>
        <fullName evidence="3">C6 transcription factor</fullName>
    </recommendedName>
</protein>
<name>A0ABR4GQ97_9EURO</name>
<evidence type="ECO:0008006" key="3">
    <source>
        <dbReference type="Google" id="ProtNLM"/>
    </source>
</evidence>
<evidence type="ECO:0000313" key="1">
    <source>
        <dbReference type="EMBL" id="KAL2800655.1"/>
    </source>
</evidence>
<evidence type="ECO:0000313" key="2">
    <source>
        <dbReference type="Proteomes" id="UP001610563"/>
    </source>
</evidence>
<dbReference type="Proteomes" id="UP001610563">
    <property type="component" value="Unassembled WGS sequence"/>
</dbReference>
<proteinExistence type="predicted"/>
<dbReference type="EMBL" id="JBFTWV010000003">
    <property type="protein sequence ID" value="KAL2800655.1"/>
    <property type="molecule type" value="Genomic_DNA"/>
</dbReference>
<gene>
    <name evidence="1" type="ORF">BJX66DRAFT_151506</name>
</gene>
<comment type="caution">
    <text evidence="1">The sequence shown here is derived from an EMBL/GenBank/DDBJ whole genome shotgun (WGS) entry which is preliminary data.</text>
</comment>
<keyword evidence="2" id="KW-1185">Reference proteome</keyword>
<organism evidence="1 2">
    <name type="scientific">Aspergillus keveii</name>
    <dbReference type="NCBI Taxonomy" id="714993"/>
    <lineage>
        <taxon>Eukaryota</taxon>
        <taxon>Fungi</taxon>
        <taxon>Dikarya</taxon>
        <taxon>Ascomycota</taxon>
        <taxon>Pezizomycotina</taxon>
        <taxon>Eurotiomycetes</taxon>
        <taxon>Eurotiomycetidae</taxon>
        <taxon>Eurotiales</taxon>
        <taxon>Aspergillaceae</taxon>
        <taxon>Aspergillus</taxon>
        <taxon>Aspergillus subgen. Nidulantes</taxon>
    </lineage>
</organism>